<comment type="caution">
    <text evidence="1">The sequence shown here is derived from an EMBL/GenBank/DDBJ whole genome shotgun (WGS) entry which is preliminary data.</text>
</comment>
<evidence type="ECO:0000313" key="2">
    <source>
        <dbReference type="Proteomes" id="UP000187203"/>
    </source>
</evidence>
<accession>A0A1R3I3H4</accession>
<sequence length="55" mass="6369">MNNKGKGRLETQKKSKSFCLGDEERKGMSWWQSECTTFDLLGTLPTLNHPFIDTY</sequence>
<protein>
    <submittedName>
        <fullName evidence="1">Uncharacterized protein</fullName>
    </submittedName>
</protein>
<dbReference type="Proteomes" id="UP000187203">
    <property type="component" value="Unassembled WGS sequence"/>
</dbReference>
<keyword evidence="2" id="KW-1185">Reference proteome</keyword>
<evidence type="ECO:0000313" key="1">
    <source>
        <dbReference type="EMBL" id="OMO77099.1"/>
    </source>
</evidence>
<reference evidence="2" key="1">
    <citation type="submission" date="2013-09" db="EMBL/GenBank/DDBJ databases">
        <title>Corchorus olitorius genome sequencing.</title>
        <authorList>
            <person name="Alam M."/>
            <person name="Haque M.S."/>
            <person name="Islam M.S."/>
            <person name="Emdad E.M."/>
            <person name="Islam M.M."/>
            <person name="Ahmed B."/>
            <person name="Halim A."/>
            <person name="Hossen Q.M.M."/>
            <person name="Hossain M.Z."/>
            <person name="Ahmed R."/>
            <person name="Khan M.M."/>
            <person name="Islam R."/>
            <person name="Rashid M.M."/>
            <person name="Khan S.A."/>
            <person name="Rahman M.S."/>
            <person name="Alam M."/>
            <person name="Yahiya A.S."/>
            <person name="Khan M.S."/>
            <person name="Azam M.S."/>
            <person name="Haque T."/>
            <person name="Lashkar M.Z.H."/>
            <person name="Akhand A.I."/>
            <person name="Morshed G."/>
            <person name="Roy S."/>
            <person name="Uddin K.S."/>
            <person name="Rabeya T."/>
            <person name="Hossain A.S."/>
            <person name="Chowdhury A."/>
            <person name="Snigdha A.R."/>
            <person name="Mortoza M.S."/>
            <person name="Matin S.A."/>
            <person name="Hoque S.M.E."/>
            <person name="Islam M.K."/>
            <person name="Roy D.K."/>
            <person name="Haider R."/>
            <person name="Moosa M.M."/>
            <person name="Elias S.M."/>
            <person name="Hasan A.M."/>
            <person name="Jahan S."/>
            <person name="Shafiuddin M."/>
            <person name="Mahmood N."/>
            <person name="Shommy N.S."/>
        </authorList>
    </citation>
    <scope>NUCLEOTIDE SEQUENCE [LARGE SCALE GENOMIC DNA]</scope>
    <source>
        <strain evidence="2">cv. O-4</strain>
    </source>
</reference>
<gene>
    <name evidence="1" type="ORF">COLO4_25344</name>
</gene>
<proteinExistence type="predicted"/>
<dbReference type="AlphaFoldDB" id="A0A1R3I3H4"/>
<organism evidence="1 2">
    <name type="scientific">Corchorus olitorius</name>
    <dbReference type="NCBI Taxonomy" id="93759"/>
    <lineage>
        <taxon>Eukaryota</taxon>
        <taxon>Viridiplantae</taxon>
        <taxon>Streptophyta</taxon>
        <taxon>Embryophyta</taxon>
        <taxon>Tracheophyta</taxon>
        <taxon>Spermatophyta</taxon>
        <taxon>Magnoliopsida</taxon>
        <taxon>eudicotyledons</taxon>
        <taxon>Gunneridae</taxon>
        <taxon>Pentapetalae</taxon>
        <taxon>rosids</taxon>
        <taxon>malvids</taxon>
        <taxon>Malvales</taxon>
        <taxon>Malvaceae</taxon>
        <taxon>Grewioideae</taxon>
        <taxon>Apeibeae</taxon>
        <taxon>Corchorus</taxon>
    </lineage>
</organism>
<dbReference type="EMBL" id="AWUE01019004">
    <property type="protein sequence ID" value="OMO77099.1"/>
    <property type="molecule type" value="Genomic_DNA"/>
</dbReference>
<name>A0A1R3I3H4_9ROSI</name>